<sequence length="283" mass="34014">MLVNPIKEQNIEFDYALVDPNLNSNYLYELEGHLISLAPDYAQKISDSFPYLINLNNIDEDLLERIIKDDEKCVAQGFEPFFILKFKSYPTREPDIVEHLRLSIIFEMNEKKYLYRFYDPKIWILLNFFKTNDFIFKNKNFQYIQIGLLGYQYLFFIPRYEGSINEVDPDILFNININNRLILKKGLRILNFEQYLIEVEKRFNLIHKIKNIGLKKQDDIISTLYHVELLGVQYLETKFFIKLKDHSKGYAIASQRVIKLDWNNFFQNYDYIEDAIKEKVMYV</sequence>
<dbReference type="OrthoDB" id="8584274at2"/>
<reference evidence="1 2" key="1">
    <citation type="submission" date="2016-08" db="EMBL/GenBank/DDBJ databases">
        <authorList>
            <person name="Seilhamer J.J."/>
        </authorList>
    </citation>
    <scope>NUCLEOTIDE SEQUENCE [LARGE SCALE GENOMIC DNA]</scope>
    <source>
        <strain evidence="1 2">BRTC-1</strain>
    </source>
</reference>
<protein>
    <submittedName>
        <fullName evidence="1">Uncharacterized protein</fullName>
    </submittedName>
</protein>
<dbReference type="RefSeq" id="WP_067554070.1">
    <property type="nucleotide sequence ID" value="NZ_CP016895.1"/>
</dbReference>
<evidence type="ECO:0000313" key="1">
    <source>
        <dbReference type="EMBL" id="AOA58165.1"/>
    </source>
</evidence>
<gene>
    <name evidence="1" type="ORF">BFG52_07225</name>
</gene>
<proteinExistence type="predicted"/>
<dbReference type="EMBL" id="CP016895">
    <property type="protein sequence ID" value="AOA58165.1"/>
    <property type="molecule type" value="Genomic_DNA"/>
</dbReference>
<dbReference type="Proteomes" id="UP000093391">
    <property type="component" value="Chromosome"/>
</dbReference>
<evidence type="ECO:0000313" key="2">
    <source>
        <dbReference type="Proteomes" id="UP000093391"/>
    </source>
</evidence>
<keyword evidence="2" id="KW-1185">Reference proteome</keyword>
<dbReference type="KEGG" id="ala:BFG52_07225"/>
<accession>A0A1B2LZ07</accession>
<dbReference type="AlphaFoldDB" id="A0A1B2LZ07"/>
<dbReference type="STRING" id="1789224.BFG52_07225"/>
<organism evidence="1 2">
    <name type="scientific">Acinetobacter larvae</name>
    <dbReference type="NCBI Taxonomy" id="1789224"/>
    <lineage>
        <taxon>Bacteria</taxon>
        <taxon>Pseudomonadati</taxon>
        <taxon>Pseudomonadota</taxon>
        <taxon>Gammaproteobacteria</taxon>
        <taxon>Moraxellales</taxon>
        <taxon>Moraxellaceae</taxon>
        <taxon>Acinetobacter</taxon>
    </lineage>
</organism>
<name>A0A1B2LZ07_9GAMM</name>